<evidence type="ECO:0000256" key="10">
    <source>
        <dbReference type="ARBA" id="ARBA00023012"/>
    </source>
</evidence>
<evidence type="ECO:0000256" key="9">
    <source>
        <dbReference type="ARBA" id="ARBA00022989"/>
    </source>
</evidence>
<dbReference type="FunFam" id="1.10.287.130:FF:000001">
    <property type="entry name" value="Two-component sensor histidine kinase"/>
    <property type="match status" value="1"/>
</dbReference>
<evidence type="ECO:0000256" key="8">
    <source>
        <dbReference type="ARBA" id="ARBA00022777"/>
    </source>
</evidence>
<reference evidence="15" key="1">
    <citation type="journal article" date="2014" name="Int. J. Syst. Evol. Microbiol.">
        <title>Complete genome sequence of Corynebacterium casei LMG S-19264T (=DSM 44701T), isolated from a smear-ripened cheese.</title>
        <authorList>
            <consortium name="US DOE Joint Genome Institute (JGI-PGF)"/>
            <person name="Walter F."/>
            <person name="Albersmeier A."/>
            <person name="Kalinowski J."/>
            <person name="Ruckert C."/>
        </authorList>
    </citation>
    <scope>NUCLEOTIDE SEQUENCE</scope>
    <source>
        <strain evidence="15">JCM 3276</strain>
    </source>
</reference>
<dbReference type="SMART" id="SM00304">
    <property type="entry name" value="HAMP"/>
    <property type="match status" value="1"/>
</dbReference>
<evidence type="ECO:0000256" key="5">
    <source>
        <dbReference type="ARBA" id="ARBA00022553"/>
    </source>
</evidence>
<dbReference type="PANTHER" id="PTHR45436:SF5">
    <property type="entry name" value="SENSOR HISTIDINE KINASE TRCS"/>
    <property type="match status" value="1"/>
</dbReference>
<evidence type="ECO:0000259" key="13">
    <source>
        <dbReference type="PROSITE" id="PS50109"/>
    </source>
</evidence>
<dbReference type="Gene3D" id="3.30.565.10">
    <property type="entry name" value="Histidine kinase-like ATPase, C-terminal domain"/>
    <property type="match status" value="1"/>
</dbReference>
<keyword evidence="5" id="KW-0597">Phosphoprotein</keyword>
<dbReference type="RefSeq" id="WP_229786884.1">
    <property type="nucleotide sequence ID" value="NZ_BMRB01000002.1"/>
</dbReference>
<feature type="transmembrane region" description="Helical" evidence="12">
    <location>
        <begin position="20"/>
        <end position="41"/>
    </location>
</feature>
<feature type="domain" description="HAMP" evidence="14">
    <location>
        <begin position="178"/>
        <end position="240"/>
    </location>
</feature>
<dbReference type="GO" id="GO:0000155">
    <property type="term" value="F:phosphorelay sensor kinase activity"/>
    <property type="evidence" value="ECO:0007669"/>
    <property type="project" value="InterPro"/>
</dbReference>
<feature type="domain" description="Histidine kinase" evidence="13">
    <location>
        <begin position="255"/>
        <end position="466"/>
    </location>
</feature>
<dbReference type="InterPro" id="IPR036097">
    <property type="entry name" value="HisK_dim/P_sf"/>
</dbReference>
<evidence type="ECO:0000256" key="3">
    <source>
        <dbReference type="ARBA" id="ARBA00004236"/>
    </source>
</evidence>
<accession>A0A918GEY9</accession>
<reference evidence="15" key="2">
    <citation type="submission" date="2020-09" db="EMBL/GenBank/DDBJ databases">
        <authorList>
            <person name="Sun Q."/>
            <person name="Ohkuma M."/>
        </authorList>
    </citation>
    <scope>NUCLEOTIDE SEQUENCE</scope>
    <source>
        <strain evidence="15">JCM 3276</strain>
    </source>
</reference>
<comment type="subcellular location">
    <subcellularLocation>
        <location evidence="3">Cell membrane</location>
    </subcellularLocation>
</comment>
<keyword evidence="7 12" id="KW-0812">Transmembrane</keyword>
<dbReference type="InterPro" id="IPR050428">
    <property type="entry name" value="TCS_sensor_his_kinase"/>
</dbReference>
<dbReference type="PROSITE" id="PS50885">
    <property type="entry name" value="HAMP"/>
    <property type="match status" value="1"/>
</dbReference>
<sequence>MSSSPRVSSLRARLIAEQTVLLAMVCLVIGVTVMVALQAFLLNRLDDDLMAASARAVAQPGPPRPAPPGQETGTIDAVIVDGDRLLAQVQTPSGERRALTDLAPLHTLPADGVIRERDLGGLGTYRVVAVRIDPRTVVVTGLPLTDVHDTLWTVGLVLGGVSLIGLTVAGVAGALLVRRALTPLDRMAATARRVAELPLHEGEVALPDRVPAGDTDPRTEVGQVGAALNRMLDHVGDALAARHESETRVRQFVADASHELRTPLAAIRGYTELARRDDGLPGDVAHALARVDSESGRMTALVEDLLLLARLDSGRPLLREPVDLSALVVTAVGDAQVSGPDHRWRLDLPAEPVTATGDAARLHQVVANLLVNGSTHTPPGTTVTTALSTRGGTVTLTVTDDGPGIPADLLPTVFERFARGDTSRSRAAGSTGLGLAIVAAVVAAHGGGVSVESRPGRTRFAIRLHR</sequence>
<dbReference type="InterPro" id="IPR004358">
    <property type="entry name" value="Sig_transdc_His_kin-like_C"/>
</dbReference>
<dbReference type="SUPFAM" id="SSF47384">
    <property type="entry name" value="Homodimeric domain of signal transducing histidine kinase"/>
    <property type="match status" value="1"/>
</dbReference>
<comment type="cofactor">
    <cofactor evidence="2">
        <name>a divalent metal cation</name>
        <dbReference type="ChEBI" id="CHEBI:60240"/>
    </cofactor>
</comment>
<proteinExistence type="predicted"/>
<comment type="caution">
    <text evidence="15">The sequence shown here is derived from an EMBL/GenBank/DDBJ whole genome shotgun (WGS) entry which is preliminary data.</text>
</comment>
<dbReference type="InterPro" id="IPR005467">
    <property type="entry name" value="His_kinase_dom"/>
</dbReference>
<evidence type="ECO:0000256" key="12">
    <source>
        <dbReference type="SAM" id="Phobius"/>
    </source>
</evidence>
<keyword evidence="8 15" id="KW-0418">Kinase</keyword>
<evidence type="ECO:0000259" key="14">
    <source>
        <dbReference type="PROSITE" id="PS50885"/>
    </source>
</evidence>
<dbReference type="EC" id="2.7.13.3" evidence="4"/>
<dbReference type="InterPro" id="IPR003660">
    <property type="entry name" value="HAMP_dom"/>
</dbReference>
<feature type="transmembrane region" description="Helical" evidence="12">
    <location>
        <begin position="151"/>
        <end position="177"/>
    </location>
</feature>
<dbReference type="Pfam" id="PF00512">
    <property type="entry name" value="HisKA"/>
    <property type="match status" value="1"/>
</dbReference>
<dbReference type="EMBL" id="BMRB01000002">
    <property type="protein sequence ID" value="GGS31756.1"/>
    <property type="molecule type" value="Genomic_DNA"/>
</dbReference>
<protein>
    <recommendedName>
        <fullName evidence="4">histidine kinase</fullName>
        <ecNumber evidence="4">2.7.13.3</ecNumber>
    </recommendedName>
</protein>
<dbReference type="AlphaFoldDB" id="A0A918GEY9"/>
<dbReference type="CDD" id="cd06225">
    <property type="entry name" value="HAMP"/>
    <property type="match status" value="1"/>
</dbReference>
<evidence type="ECO:0000313" key="15">
    <source>
        <dbReference type="EMBL" id="GGS31756.1"/>
    </source>
</evidence>
<evidence type="ECO:0000256" key="4">
    <source>
        <dbReference type="ARBA" id="ARBA00012438"/>
    </source>
</evidence>
<dbReference type="Gene3D" id="1.10.287.130">
    <property type="match status" value="1"/>
</dbReference>
<evidence type="ECO:0000256" key="6">
    <source>
        <dbReference type="ARBA" id="ARBA00022679"/>
    </source>
</evidence>
<dbReference type="GO" id="GO:0005509">
    <property type="term" value="F:calcium ion binding"/>
    <property type="evidence" value="ECO:0007669"/>
    <property type="project" value="UniProtKB-ARBA"/>
</dbReference>
<evidence type="ECO:0000256" key="7">
    <source>
        <dbReference type="ARBA" id="ARBA00022692"/>
    </source>
</evidence>
<dbReference type="PRINTS" id="PR00344">
    <property type="entry name" value="BCTRLSENSOR"/>
</dbReference>
<dbReference type="Gene3D" id="6.10.340.10">
    <property type="match status" value="1"/>
</dbReference>
<name>A0A918GEY9_9PSEU</name>
<keyword evidence="9 12" id="KW-1133">Transmembrane helix</keyword>
<dbReference type="GO" id="GO:0005886">
    <property type="term" value="C:plasma membrane"/>
    <property type="evidence" value="ECO:0007669"/>
    <property type="project" value="UniProtKB-SubCell"/>
</dbReference>
<dbReference type="Pfam" id="PF00672">
    <property type="entry name" value="HAMP"/>
    <property type="match status" value="1"/>
</dbReference>
<dbReference type="Proteomes" id="UP000660680">
    <property type="component" value="Unassembled WGS sequence"/>
</dbReference>
<evidence type="ECO:0000256" key="1">
    <source>
        <dbReference type="ARBA" id="ARBA00000085"/>
    </source>
</evidence>
<dbReference type="SUPFAM" id="SSF55874">
    <property type="entry name" value="ATPase domain of HSP90 chaperone/DNA topoisomerase II/histidine kinase"/>
    <property type="match status" value="1"/>
</dbReference>
<dbReference type="FunFam" id="3.30.565.10:FF:000006">
    <property type="entry name" value="Sensor histidine kinase WalK"/>
    <property type="match status" value="1"/>
</dbReference>
<keyword evidence="6" id="KW-0808">Transferase</keyword>
<dbReference type="InterPro" id="IPR003661">
    <property type="entry name" value="HisK_dim/P_dom"/>
</dbReference>
<gene>
    <name evidence="15" type="ORF">GCM10010171_27080</name>
</gene>
<dbReference type="SMART" id="SM00388">
    <property type="entry name" value="HisKA"/>
    <property type="match status" value="1"/>
</dbReference>
<keyword evidence="16" id="KW-1185">Reference proteome</keyword>
<keyword evidence="10" id="KW-0902">Two-component regulatory system</keyword>
<evidence type="ECO:0000256" key="11">
    <source>
        <dbReference type="ARBA" id="ARBA00023136"/>
    </source>
</evidence>
<dbReference type="InterPro" id="IPR036890">
    <property type="entry name" value="HATPase_C_sf"/>
</dbReference>
<dbReference type="Pfam" id="PF02518">
    <property type="entry name" value="HATPase_c"/>
    <property type="match status" value="1"/>
</dbReference>
<keyword evidence="11 12" id="KW-0472">Membrane</keyword>
<comment type="catalytic activity">
    <reaction evidence="1">
        <text>ATP + protein L-histidine = ADP + protein N-phospho-L-histidine.</text>
        <dbReference type="EC" id="2.7.13.3"/>
    </reaction>
</comment>
<dbReference type="CDD" id="cd00082">
    <property type="entry name" value="HisKA"/>
    <property type="match status" value="1"/>
</dbReference>
<dbReference type="CDD" id="cd00075">
    <property type="entry name" value="HATPase"/>
    <property type="match status" value="1"/>
</dbReference>
<dbReference type="InterPro" id="IPR003594">
    <property type="entry name" value="HATPase_dom"/>
</dbReference>
<evidence type="ECO:0000256" key="2">
    <source>
        <dbReference type="ARBA" id="ARBA00001968"/>
    </source>
</evidence>
<dbReference type="SMART" id="SM00387">
    <property type="entry name" value="HATPase_c"/>
    <property type="match status" value="1"/>
</dbReference>
<dbReference type="PROSITE" id="PS50109">
    <property type="entry name" value="HIS_KIN"/>
    <property type="match status" value="1"/>
</dbReference>
<dbReference type="PANTHER" id="PTHR45436">
    <property type="entry name" value="SENSOR HISTIDINE KINASE YKOH"/>
    <property type="match status" value="1"/>
</dbReference>
<evidence type="ECO:0000313" key="16">
    <source>
        <dbReference type="Proteomes" id="UP000660680"/>
    </source>
</evidence>
<organism evidence="15 16">
    <name type="scientific">Actinokineospora fastidiosa</name>
    <dbReference type="NCBI Taxonomy" id="1816"/>
    <lineage>
        <taxon>Bacteria</taxon>
        <taxon>Bacillati</taxon>
        <taxon>Actinomycetota</taxon>
        <taxon>Actinomycetes</taxon>
        <taxon>Pseudonocardiales</taxon>
        <taxon>Pseudonocardiaceae</taxon>
        <taxon>Actinokineospora</taxon>
    </lineage>
</organism>